<keyword evidence="1" id="KW-1133">Transmembrane helix</keyword>
<dbReference type="HOGENOM" id="CLU_047737_0_1_11"/>
<comment type="subcellular location">
    <subcellularLocation>
        <location evidence="1">Cell membrane</location>
        <topology evidence="1">Multi-pass membrane protein</topology>
    </subcellularLocation>
</comment>
<dbReference type="Proteomes" id="UP000016743">
    <property type="component" value="Chromosome"/>
</dbReference>
<keyword evidence="4" id="KW-1185">Reference proteome</keyword>
<dbReference type="Pfam" id="PF02104">
    <property type="entry name" value="SURF1"/>
    <property type="match status" value="1"/>
</dbReference>
<comment type="similarity">
    <text evidence="1">Belongs to the SURF1 family.</text>
</comment>
<comment type="caution">
    <text evidence="1">Lacks conserved residue(s) required for the propagation of feature annotation.</text>
</comment>
<dbReference type="KEGG" id="lxy:O159_05490"/>
<feature type="transmembrane region" description="Helical" evidence="1">
    <location>
        <begin position="224"/>
        <end position="245"/>
    </location>
</feature>
<dbReference type="PATRIC" id="fig|1389489.3.peg.531"/>
<dbReference type="eggNOG" id="COG3346">
    <property type="taxonomic scope" value="Bacteria"/>
</dbReference>
<dbReference type="AlphaFoldDB" id="U3P5K6"/>
<keyword evidence="1" id="KW-0472">Membrane</keyword>
<keyword evidence="1" id="KW-1003">Cell membrane</keyword>
<sequence>MASPGGTTLLKTMLRPRWIGALVFALALAAGFAGLGQWQLERAIESGKAVEAPTETVLPLSRVAQPGGPIRDAAVGQLVEVTGTFVPGDEQLLSGRLNHGVSGFWVVSHATVELPGGETAALAVARGWASDEAAARAAAGRLAQQPETRQSIVGRILPDEQPEVPADRSKPTAMRTLGVGALYNLWHGVDGRAVYSAYVVDRTAPAGLAAIDSPPPIAQTELNWLNVFYAAEWIIFAGFAIFLWYRLVKDAKEREDELRGLAAAQDPDAQSGAAEAAAAEKVD</sequence>
<proteinExistence type="inferred from homology"/>
<evidence type="ECO:0000313" key="4">
    <source>
        <dbReference type="Proteomes" id="UP000016743"/>
    </source>
</evidence>
<dbReference type="RefSeq" id="WP_021754184.1">
    <property type="nucleotide sequence ID" value="NC_022438.1"/>
</dbReference>
<keyword evidence="1" id="KW-0812">Transmembrane</keyword>
<dbReference type="InterPro" id="IPR002994">
    <property type="entry name" value="Surf1/Shy1"/>
</dbReference>
<protein>
    <recommendedName>
        <fullName evidence="1">SURF1-like protein</fullName>
    </recommendedName>
</protein>
<feature type="region of interest" description="Disordered" evidence="2">
    <location>
        <begin position="258"/>
        <end position="283"/>
    </location>
</feature>
<evidence type="ECO:0000256" key="2">
    <source>
        <dbReference type="SAM" id="MobiDB-lite"/>
    </source>
</evidence>
<accession>U3P5K6</accession>
<name>U3P5K6_LEIXC</name>
<reference evidence="3 4" key="1">
    <citation type="journal article" date="2013" name="Genome Announc.">
        <title>Complete Genome Sequence of Leifsonia xyli subsp. cynodontis Strain DSM46306, a Gram-Positive Bacterial Pathogen of Grasses.</title>
        <authorList>
            <person name="Monteiro-Vitorello C.B."/>
            <person name="Zerillo M.M."/>
            <person name="Van Sluys M.A."/>
            <person name="Camargo L.E."/>
            <person name="Kitajima J.P."/>
        </authorList>
    </citation>
    <scope>NUCLEOTIDE SEQUENCE [LARGE SCALE GENOMIC DNA]</scope>
    <source>
        <strain evidence="3 4">DSM 46306</strain>
    </source>
</reference>
<dbReference type="STRING" id="1389489.O159_05490"/>
<dbReference type="PROSITE" id="PS50895">
    <property type="entry name" value="SURF1"/>
    <property type="match status" value="1"/>
</dbReference>
<dbReference type="GO" id="GO:0005886">
    <property type="term" value="C:plasma membrane"/>
    <property type="evidence" value="ECO:0007669"/>
    <property type="project" value="UniProtKB-SubCell"/>
</dbReference>
<organism evidence="3 4">
    <name type="scientific">Leifsonia xyli subsp. cynodontis DSM 46306</name>
    <dbReference type="NCBI Taxonomy" id="1389489"/>
    <lineage>
        <taxon>Bacteria</taxon>
        <taxon>Bacillati</taxon>
        <taxon>Actinomycetota</taxon>
        <taxon>Actinomycetes</taxon>
        <taxon>Micrococcales</taxon>
        <taxon>Microbacteriaceae</taxon>
        <taxon>Leifsonia</taxon>
    </lineage>
</organism>
<gene>
    <name evidence="3" type="ORF">O159_05490</name>
</gene>
<evidence type="ECO:0000256" key="1">
    <source>
        <dbReference type="RuleBase" id="RU363076"/>
    </source>
</evidence>
<evidence type="ECO:0000313" key="3">
    <source>
        <dbReference type="EMBL" id="AGW40744.1"/>
    </source>
</evidence>
<dbReference type="EMBL" id="CP006734">
    <property type="protein sequence ID" value="AGW40744.1"/>
    <property type="molecule type" value="Genomic_DNA"/>
</dbReference>